<accession>A0ABV7IS01</accession>
<feature type="transmembrane region" description="Helical" evidence="1">
    <location>
        <begin position="243"/>
        <end position="262"/>
    </location>
</feature>
<keyword evidence="1" id="KW-0812">Transmembrane</keyword>
<dbReference type="Proteomes" id="UP001595604">
    <property type="component" value="Unassembled WGS sequence"/>
</dbReference>
<keyword evidence="1" id="KW-0472">Membrane</keyword>
<organism evidence="2 3">
    <name type="scientific">Novosphingobium bradum</name>
    <dbReference type="NCBI Taxonomy" id="1737444"/>
    <lineage>
        <taxon>Bacteria</taxon>
        <taxon>Pseudomonadati</taxon>
        <taxon>Pseudomonadota</taxon>
        <taxon>Alphaproteobacteria</taxon>
        <taxon>Sphingomonadales</taxon>
        <taxon>Sphingomonadaceae</taxon>
        <taxon>Novosphingobium</taxon>
    </lineage>
</organism>
<keyword evidence="3" id="KW-1185">Reference proteome</keyword>
<evidence type="ECO:0000313" key="3">
    <source>
        <dbReference type="Proteomes" id="UP001595604"/>
    </source>
</evidence>
<sequence length="464" mass="49734">MALAVVPALSLLLLVTRPVWDVDVFWQLRLGEMILAHGGPILREPFAARHLGEPLPTVAWAGQALYAALREAGGWPLLRTFDALFWLGGFWAAGWAARRRGASALGLALGLAMGLIAALPQASVRPQSLAALGFGLLVALVFSRLRPAPKLAWGAILLVVWQNLHPSVAIAVVWLGALAAWGWLAFLRRRLAPPWVATGLALLAGLALFATPEGIGILSVSAANAAMSRAMGVSEWLPLWAPINRQVALPILAVAGVTAWLLRRSGRFALDELLPALALLVLTMASYRFVLFWAIALVPVVARAAVAQQPEARLPGWLRGAPLVLAALAGILLPVRFSPQLPLAEIAVLRASGAAGTIYAHFPWGGPLIDAGYPQWRLAYDGRYYRYTPEEWDAYGKASRGELSLAQVEAAWHPAAFLLDPQWNAPLIAALRADRAHWRELPGHGPLPGRAVAFVPAVPGAPRP</sequence>
<name>A0ABV7IS01_9SPHN</name>
<proteinExistence type="predicted"/>
<evidence type="ECO:0008006" key="4">
    <source>
        <dbReference type="Google" id="ProtNLM"/>
    </source>
</evidence>
<evidence type="ECO:0000256" key="1">
    <source>
        <dbReference type="SAM" id="Phobius"/>
    </source>
</evidence>
<evidence type="ECO:0000313" key="2">
    <source>
        <dbReference type="EMBL" id="MFC3174727.1"/>
    </source>
</evidence>
<protein>
    <recommendedName>
        <fullName evidence="4">Glycosyltransferase RgtA/B/C/D-like domain-containing protein</fullName>
    </recommendedName>
</protein>
<reference evidence="3" key="1">
    <citation type="journal article" date="2019" name="Int. J. Syst. Evol. Microbiol.">
        <title>The Global Catalogue of Microorganisms (GCM) 10K type strain sequencing project: providing services to taxonomists for standard genome sequencing and annotation.</title>
        <authorList>
            <consortium name="The Broad Institute Genomics Platform"/>
            <consortium name="The Broad Institute Genome Sequencing Center for Infectious Disease"/>
            <person name="Wu L."/>
            <person name="Ma J."/>
        </authorList>
    </citation>
    <scope>NUCLEOTIDE SEQUENCE [LARGE SCALE GENOMIC DNA]</scope>
    <source>
        <strain evidence="3">KCTC 42984</strain>
    </source>
</reference>
<dbReference type="EMBL" id="JBHRTQ010000009">
    <property type="protein sequence ID" value="MFC3174727.1"/>
    <property type="molecule type" value="Genomic_DNA"/>
</dbReference>
<feature type="transmembrane region" description="Helical" evidence="1">
    <location>
        <begin position="101"/>
        <end position="122"/>
    </location>
</feature>
<feature type="transmembrane region" description="Helical" evidence="1">
    <location>
        <begin position="199"/>
        <end position="223"/>
    </location>
</feature>
<feature type="transmembrane region" description="Helical" evidence="1">
    <location>
        <begin position="274"/>
        <end position="296"/>
    </location>
</feature>
<feature type="transmembrane region" description="Helical" evidence="1">
    <location>
        <begin position="167"/>
        <end position="187"/>
    </location>
</feature>
<keyword evidence="1" id="KW-1133">Transmembrane helix</keyword>
<dbReference type="RefSeq" id="WP_379510110.1">
    <property type="nucleotide sequence ID" value="NZ_JBHRTQ010000009.1"/>
</dbReference>
<gene>
    <name evidence="2" type="ORF">ACFOD9_10725</name>
</gene>
<comment type="caution">
    <text evidence="2">The sequence shown here is derived from an EMBL/GenBank/DDBJ whole genome shotgun (WGS) entry which is preliminary data.</text>
</comment>